<evidence type="ECO:0000313" key="2">
    <source>
        <dbReference type="Proteomes" id="UP000199184"/>
    </source>
</evidence>
<dbReference type="EMBL" id="FMAI01000009">
    <property type="protein sequence ID" value="SCB42882.1"/>
    <property type="molecule type" value="Genomic_DNA"/>
</dbReference>
<protein>
    <submittedName>
        <fullName evidence="1">Uncharacterized protein</fullName>
    </submittedName>
</protein>
<reference evidence="2" key="1">
    <citation type="submission" date="2016-08" db="EMBL/GenBank/DDBJ databases">
        <authorList>
            <person name="Varghese N."/>
            <person name="Submissions Spin"/>
        </authorList>
    </citation>
    <scope>NUCLEOTIDE SEQUENCE [LARGE SCALE GENOMIC DNA]</scope>
    <source>
        <strain evidence="2">ERR11</strain>
    </source>
</reference>
<organism evidence="1 2">
    <name type="scientific">Bradyrhizobium shewense</name>
    <dbReference type="NCBI Taxonomy" id="1761772"/>
    <lineage>
        <taxon>Bacteria</taxon>
        <taxon>Pseudomonadati</taxon>
        <taxon>Pseudomonadota</taxon>
        <taxon>Alphaproteobacteria</taxon>
        <taxon>Hyphomicrobiales</taxon>
        <taxon>Nitrobacteraceae</taxon>
        <taxon>Bradyrhizobium</taxon>
    </lineage>
</organism>
<proteinExistence type="predicted"/>
<accession>A0A1C3WS36</accession>
<dbReference type="Proteomes" id="UP000199184">
    <property type="component" value="Unassembled WGS sequence"/>
</dbReference>
<gene>
    <name evidence="1" type="ORF">GA0061098_1009194</name>
</gene>
<name>A0A1C3WS36_9BRAD</name>
<keyword evidence="2" id="KW-1185">Reference proteome</keyword>
<evidence type="ECO:0000313" key="1">
    <source>
        <dbReference type="EMBL" id="SCB42882.1"/>
    </source>
</evidence>
<sequence>MLVPSNICGVAILKWAVELSWTMKVNRLAVSAKSTVNPRQQERFGLDRAAWSHWTYNRGLCVGTS</sequence>
<dbReference type="AlphaFoldDB" id="A0A1C3WS36"/>